<accession>G7DSZ4</accession>
<dbReference type="RefSeq" id="XP_014565773.1">
    <property type="nucleotide sequence ID" value="XM_014710287.1"/>
</dbReference>
<evidence type="ECO:0000256" key="14">
    <source>
        <dbReference type="PIRSR" id="PIRSR641708-1"/>
    </source>
</evidence>
<dbReference type="InterPro" id="IPR001406">
    <property type="entry name" value="PsdUridine_synth_TruA"/>
</dbReference>
<comment type="function">
    <text evidence="10">Formation of pseudouridine at positions 27 and 28 in the anticodon stem and loop of transfer RNAs; at positions 34 and 36 of intron-containing precursor tRNA(Ile) and at position 35 in the intron-containing tRNA(Tyr). Catalyzes pseudouridylation at position 44 in U2 snRNA. Also catalyzes pseudouridylation of mRNAs.</text>
</comment>
<name>G7DSZ4_MIXOS</name>
<comment type="caution">
    <text evidence="18">The sequence shown here is derived from an EMBL/GenBank/DDBJ whole genome shotgun (WGS) entry which is preliminary data.</text>
</comment>
<keyword evidence="19" id="KW-1185">Reference proteome</keyword>
<comment type="catalytic activity">
    <reaction evidence="2">
        <text>uridine in snRNA = pseudouridine in snRNA</text>
        <dbReference type="Rhea" id="RHEA:51124"/>
        <dbReference type="Rhea" id="RHEA-COMP:12891"/>
        <dbReference type="Rhea" id="RHEA-COMP:12892"/>
        <dbReference type="ChEBI" id="CHEBI:65314"/>
        <dbReference type="ChEBI" id="CHEBI:65315"/>
    </reaction>
</comment>
<dbReference type="InterPro" id="IPR020094">
    <property type="entry name" value="TruA/RsuA/RluB/E/F_N"/>
</dbReference>
<comment type="similarity">
    <text evidence="4">Belongs to the tRNA pseudouridine synthase TruA family.</text>
</comment>
<dbReference type="FunFam" id="3.30.70.580:FF:000002">
    <property type="entry name" value="tRNA pseudouridine synthase"/>
    <property type="match status" value="1"/>
</dbReference>
<dbReference type="OMA" id="NKAFDCR"/>
<evidence type="ECO:0000256" key="12">
    <source>
        <dbReference type="ARBA" id="ARBA00079072"/>
    </source>
</evidence>
<dbReference type="GO" id="GO:0031120">
    <property type="term" value="P:snRNA pseudouridine synthesis"/>
    <property type="evidence" value="ECO:0007669"/>
    <property type="project" value="UniProtKB-ARBA"/>
</dbReference>
<evidence type="ECO:0000256" key="13">
    <source>
        <dbReference type="ARBA" id="ARBA00080858"/>
    </source>
</evidence>
<dbReference type="eggNOG" id="KOG2553">
    <property type="taxonomic scope" value="Eukaryota"/>
</dbReference>
<evidence type="ECO:0000256" key="15">
    <source>
        <dbReference type="PIRSR" id="PIRSR641708-2"/>
    </source>
</evidence>
<evidence type="ECO:0000256" key="3">
    <source>
        <dbReference type="ARBA" id="ARBA00004123"/>
    </source>
</evidence>
<evidence type="ECO:0000256" key="5">
    <source>
        <dbReference type="ARBA" id="ARBA00022664"/>
    </source>
</evidence>
<dbReference type="NCBIfam" id="TIGR00071">
    <property type="entry name" value="hisT_truA"/>
    <property type="match status" value="1"/>
</dbReference>
<evidence type="ECO:0000256" key="8">
    <source>
        <dbReference type="ARBA" id="ARBA00023242"/>
    </source>
</evidence>
<organism evidence="18 19">
    <name type="scientific">Mixia osmundae (strain CBS 9802 / IAM 14324 / JCM 22182 / KY 12970)</name>
    <dbReference type="NCBI Taxonomy" id="764103"/>
    <lineage>
        <taxon>Eukaryota</taxon>
        <taxon>Fungi</taxon>
        <taxon>Dikarya</taxon>
        <taxon>Basidiomycota</taxon>
        <taxon>Pucciniomycotina</taxon>
        <taxon>Mixiomycetes</taxon>
        <taxon>Mixiales</taxon>
        <taxon>Mixiaceae</taxon>
        <taxon>Mixia</taxon>
    </lineage>
</organism>
<dbReference type="InterPro" id="IPR020103">
    <property type="entry name" value="PsdUridine_synth_cat_dom_sf"/>
</dbReference>
<evidence type="ECO:0000256" key="1">
    <source>
        <dbReference type="ARBA" id="ARBA00001166"/>
    </source>
</evidence>
<dbReference type="CDD" id="cd02568">
    <property type="entry name" value="PseudoU_synth_PUS1_PUS2"/>
    <property type="match status" value="1"/>
</dbReference>
<evidence type="ECO:0000256" key="10">
    <source>
        <dbReference type="ARBA" id="ARBA00053072"/>
    </source>
</evidence>
<feature type="compositionally biased region" description="Basic and acidic residues" evidence="16">
    <location>
        <begin position="448"/>
        <end position="461"/>
    </location>
</feature>
<feature type="domain" description="Pseudouridine synthase I TruA alpha/beta" evidence="17">
    <location>
        <begin position="234"/>
        <end position="336"/>
    </location>
</feature>
<protein>
    <recommendedName>
        <fullName evidence="11">tRNA pseudouridine synthase 1</fullName>
    </recommendedName>
    <alternativeName>
        <fullName evidence="12">tRNA pseudouridylate synthase 1</fullName>
    </alternativeName>
    <alternativeName>
        <fullName evidence="13">tRNA-uridine isomerase 1</fullName>
    </alternativeName>
</protein>
<feature type="region of interest" description="Disordered" evidence="16">
    <location>
        <begin position="1"/>
        <end position="42"/>
    </location>
</feature>
<evidence type="ECO:0000313" key="19">
    <source>
        <dbReference type="Proteomes" id="UP000009131"/>
    </source>
</evidence>
<dbReference type="GO" id="GO:0005634">
    <property type="term" value="C:nucleus"/>
    <property type="evidence" value="ECO:0007669"/>
    <property type="project" value="UniProtKB-SubCell"/>
</dbReference>
<evidence type="ECO:0000256" key="4">
    <source>
        <dbReference type="ARBA" id="ARBA00009375"/>
    </source>
</evidence>
<dbReference type="HOGENOM" id="CLU_021971_0_0_1"/>
<comment type="subcellular location">
    <subcellularLocation>
        <location evidence="3">Nucleus</location>
    </subcellularLocation>
</comment>
<dbReference type="Gene3D" id="3.30.70.580">
    <property type="entry name" value="Pseudouridine synthase I, catalytic domain, N-terminal subdomain"/>
    <property type="match status" value="1"/>
</dbReference>
<dbReference type="Pfam" id="PF01416">
    <property type="entry name" value="PseudoU_synth_1"/>
    <property type="match status" value="1"/>
</dbReference>
<reference evidence="18 19" key="1">
    <citation type="journal article" date="2011" name="J. Gen. Appl. Microbiol.">
        <title>Draft genome sequencing of the enigmatic basidiomycete Mixia osmundae.</title>
        <authorList>
            <person name="Nishida H."/>
            <person name="Nagatsuka Y."/>
            <person name="Sugiyama J."/>
        </authorList>
    </citation>
    <scope>NUCLEOTIDE SEQUENCE [LARGE SCALE GENOMIC DNA]</scope>
    <source>
        <strain evidence="19">CBS 9802 / IAM 14324 / JCM 22182 / KY 12970</strain>
    </source>
</reference>
<evidence type="ECO:0000256" key="2">
    <source>
        <dbReference type="ARBA" id="ARBA00001832"/>
    </source>
</evidence>
<keyword evidence="5" id="KW-0507">mRNA processing</keyword>
<dbReference type="Proteomes" id="UP000009131">
    <property type="component" value="Unassembled WGS sequence"/>
</dbReference>
<dbReference type="GO" id="GO:0006397">
    <property type="term" value="P:mRNA processing"/>
    <property type="evidence" value="ECO:0007669"/>
    <property type="project" value="UniProtKB-KW"/>
</dbReference>
<dbReference type="FunFam" id="3.30.70.660:FF:000002">
    <property type="entry name" value="tRNA pseudouridine synthase"/>
    <property type="match status" value="1"/>
</dbReference>
<dbReference type="InParanoid" id="G7DSZ4"/>
<dbReference type="PANTHER" id="PTHR11142:SF4">
    <property type="entry name" value="PSEUDOURIDYLATE SYNTHASE 1 HOMOLOG"/>
    <property type="match status" value="1"/>
</dbReference>
<keyword evidence="7" id="KW-0413">Isomerase</keyword>
<dbReference type="EMBL" id="BABT02000019">
    <property type="protein sequence ID" value="GAA93704.1"/>
    <property type="molecule type" value="Genomic_DNA"/>
</dbReference>
<dbReference type="PANTHER" id="PTHR11142">
    <property type="entry name" value="PSEUDOURIDYLATE SYNTHASE"/>
    <property type="match status" value="1"/>
</dbReference>
<reference evidence="18 19" key="2">
    <citation type="journal article" date="2012" name="Open Biol.">
        <title>Characteristics of nucleosomes and linker DNA regions on the genome of the basidiomycete Mixia osmundae revealed by mono- and dinucleosome mapping.</title>
        <authorList>
            <person name="Nishida H."/>
            <person name="Kondo S."/>
            <person name="Matsumoto T."/>
            <person name="Suzuki Y."/>
            <person name="Yoshikawa H."/>
            <person name="Taylor T.D."/>
            <person name="Sugiyama J."/>
        </authorList>
    </citation>
    <scope>NUCLEOTIDE SEQUENCE [LARGE SCALE GENOMIC DNA]</scope>
    <source>
        <strain evidence="19">CBS 9802 / IAM 14324 / JCM 22182 / KY 12970</strain>
    </source>
</reference>
<evidence type="ECO:0000256" key="16">
    <source>
        <dbReference type="SAM" id="MobiDB-lite"/>
    </source>
</evidence>
<keyword evidence="8" id="KW-0539">Nucleus</keyword>
<evidence type="ECO:0000256" key="6">
    <source>
        <dbReference type="ARBA" id="ARBA00022694"/>
    </source>
</evidence>
<evidence type="ECO:0000313" key="18">
    <source>
        <dbReference type="EMBL" id="GAA93704.1"/>
    </source>
</evidence>
<evidence type="ECO:0000256" key="9">
    <source>
        <dbReference type="ARBA" id="ARBA00036943"/>
    </source>
</evidence>
<evidence type="ECO:0000256" key="11">
    <source>
        <dbReference type="ARBA" id="ARBA00073968"/>
    </source>
</evidence>
<dbReference type="STRING" id="764103.G7DSZ4"/>
<dbReference type="InterPro" id="IPR020095">
    <property type="entry name" value="PsdUridine_synth_TruA_C"/>
</dbReference>
<dbReference type="InterPro" id="IPR041708">
    <property type="entry name" value="PUS1/PUS2-like"/>
</dbReference>
<evidence type="ECO:0000256" key="7">
    <source>
        <dbReference type="ARBA" id="ARBA00023235"/>
    </source>
</evidence>
<feature type="compositionally biased region" description="Basic and acidic residues" evidence="16">
    <location>
        <begin position="424"/>
        <end position="433"/>
    </location>
</feature>
<dbReference type="Gene3D" id="3.30.70.660">
    <property type="entry name" value="Pseudouridine synthase I, catalytic domain, C-terminal subdomain"/>
    <property type="match status" value="1"/>
</dbReference>
<feature type="compositionally biased region" description="Polar residues" evidence="16">
    <location>
        <begin position="30"/>
        <end position="42"/>
    </location>
</feature>
<comment type="catalytic activity">
    <reaction evidence="1">
        <text>a uridine in mRNA = a pseudouridine in mRNA</text>
        <dbReference type="Rhea" id="RHEA:56644"/>
        <dbReference type="Rhea" id="RHEA-COMP:14658"/>
        <dbReference type="Rhea" id="RHEA-COMP:14659"/>
        <dbReference type="ChEBI" id="CHEBI:65314"/>
        <dbReference type="ChEBI" id="CHEBI:65315"/>
    </reaction>
</comment>
<feature type="region of interest" description="Disordered" evidence="16">
    <location>
        <begin position="424"/>
        <end position="461"/>
    </location>
</feature>
<dbReference type="GO" id="GO:0003723">
    <property type="term" value="F:RNA binding"/>
    <property type="evidence" value="ECO:0007669"/>
    <property type="project" value="InterPro"/>
</dbReference>
<dbReference type="GO" id="GO:0031119">
    <property type="term" value="P:tRNA pseudouridine synthesis"/>
    <property type="evidence" value="ECO:0007669"/>
    <property type="project" value="InterPro"/>
</dbReference>
<comment type="catalytic activity">
    <reaction evidence="9">
        <text>a uridine in tRNA = a pseudouridine in tRNA</text>
        <dbReference type="Rhea" id="RHEA:54572"/>
        <dbReference type="Rhea" id="RHEA-COMP:13339"/>
        <dbReference type="Rhea" id="RHEA-COMP:13934"/>
        <dbReference type="ChEBI" id="CHEBI:65314"/>
        <dbReference type="ChEBI" id="CHEBI:65315"/>
    </reaction>
</comment>
<feature type="compositionally biased region" description="Basic and acidic residues" evidence="16">
    <location>
        <begin position="7"/>
        <end position="24"/>
    </location>
</feature>
<dbReference type="AlphaFoldDB" id="G7DSZ4"/>
<feature type="binding site" evidence="15">
    <location>
        <position position="168"/>
    </location>
    <ligand>
        <name>substrate</name>
    </ligand>
</feature>
<keyword evidence="6" id="KW-0819">tRNA processing</keyword>
<dbReference type="FunCoup" id="G7DSZ4">
    <property type="interactions" value="635"/>
</dbReference>
<dbReference type="GO" id="GO:0009982">
    <property type="term" value="F:pseudouridine synthase activity"/>
    <property type="evidence" value="ECO:0007669"/>
    <property type="project" value="InterPro"/>
</dbReference>
<dbReference type="SUPFAM" id="SSF55120">
    <property type="entry name" value="Pseudouridine synthase"/>
    <property type="match status" value="1"/>
</dbReference>
<sequence>MTSDVPLPRRDKSASPVREPEAKRARIASPSEQPVASTSSPNKLPKRKVALLVGYCGTGYYGSQIQSELRTIEGAFFEGLVKAGCISKDNAESASKVGLARTARTDAGVHAAGNLFSLKLILQPTTLASSDNIVEHINRHLPDHLRVWACPRVTGGFNPRSNCDSRWYNYTLPTHVFLPPKPGTPMAARMAEKPLETFWNEQNPELIFADTLPARKLWRITPEKLDSLRTTLARYLGSHNFWNFTVGKDFRDRSAQRVMKQVIVSDPFLIDDAEWISIKLHGQSFMLHQIRKMIGLAILSVRTGTPSTLVLECFGPSRIAVPKAPSLGLLLEYPEFNNYNSRLDGLKANRQDEESGERQALRFSDHTAVMEKFKSEQIYPKIWSKEEEEATFATWVNFHDFVTTTEYDYLNGDGIIPASAIVRPDTHARKDKPPSASHGQAIDLSDDEDKHLTTKDPELEG</sequence>
<dbReference type="GO" id="GO:1990481">
    <property type="term" value="P:mRNA pseudouridine synthesis"/>
    <property type="evidence" value="ECO:0007669"/>
    <property type="project" value="TreeGrafter"/>
</dbReference>
<dbReference type="InterPro" id="IPR020097">
    <property type="entry name" value="PsdUridine_synth_TruA_a/b_dom"/>
</dbReference>
<proteinExistence type="inferred from homology"/>
<evidence type="ECO:0000259" key="17">
    <source>
        <dbReference type="Pfam" id="PF01416"/>
    </source>
</evidence>
<feature type="active site" description="Nucleophile" evidence="14">
    <location>
        <position position="106"/>
    </location>
</feature>
<gene>
    <name evidence="18" type="primary">Mo00349</name>
    <name evidence="18" type="ORF">E5Q_00349</name>
</gene>
<dbReference type="OrthoDB" id="10256309at2759"/>